<dbReference type="AlphaFoldDB" id="A0A1I0TKX8"/>
<accession>A0A1I0TKX8</accession>
<dbReference type="InterPro" id="IPR008912">
    <property type="entry name" value="Uncharacterised_CoxE"/>
</dbReference>
<name>A0A1I0TKX8_9NOCA</name>
<feature type="compositionally biased region" description="Basic and acidic residues" evidence="1">
    <location>
        <begin position="135"/>
        <end position="148"/>
    </location>
</feature>
<dbReference type="PANTHER" id="PTHR39338">
    <property type="entry name" value="BLL5662 PROTEIN-RELATED"/>
    <property type="match status" value="1"/>
</dbReference>
<protein>
    <recommendedName>
        <fullName evidence="4">VWFA domain-containing protein</fullName>
    </recommendedName>
</protein>
<gene>
    <name evidence="2" type="ORF">SAMN05444374_107151</name>
</gene>
<dbReference type="OrthoDB" id="5174525at2"/>
<feature type="region of interest" description="Disordered" evidence="1">
    <location>
        <begin position="133"/>
        <end position="167"/>
    </location>
</feature>
<reference evidence="2 3" key="1">
    <citation type="submission" date="2016-10" db="EMBL/GenBank/DDBJ databases">
        <authorList>
            <person name="de Groot N.N."/>
        </authorList>
    </citation>
    <scope>NUCLEOTIDE SEQUENCE [LARGE SCALE GENOMIC DNA]</scope>
    <source>
        <strain evidence="2 3">DSM 44908</strain>
    </source>
</reference>
<dbReference type="Pfam" id="PF05762">
    <property type="entry name" value="VWA_CoxE"/>
    <property type="match status" value="1"/>
</dbReference>
<proteinExistence type="predicted"/>
<organism evidence="2 3">
    <name type="scientific">Rhodococcoides kroppenstedtii</name>
    <dbReference type="NCBI Taxonomy" id="293050"/>
    <lineage>
        <taxon>Bacteria</taxon>
        <taxon>Bacillati</taxon>
        <taxon>Actinomycetota</taxon>
        <taxon>Actinomycetes</taxon>
        <taxon>Mycobacteriales</taxon>
        <taxon>Nocardiaceae</taxon>
        <taxon>Rhodococcoides</taxon>
    </lineage>
</organism>
<dbReference type="Proteomes" id="UP000182054">
    <property type="component" value="Unassembled WGS sequence"/>
</dbReference>
<sequence length="503" mass="53557">MTHSAAPAPAVVLDVVAAGFGRVLRRHGVAASPAEVIEVRRVLGLLGARDLGALRWALRATCAKYSHERAAFDRAFDEMFAPAVTLVDADARPPSGAVTADGLPTSLEVAGDHADVGRYADYNERAADVGDFFDTPEKEKGFNPHKDDDDLSLTGADSEVSVDTDAESGRRGVTYTVEVDRGDSATVGELASSDAVVAHGVLRWDDPAGILGWLNAYDPSTVYGDAALGEELTRAQLDRLAAAVEAFVDAVAQPDVDAPSSAGEPGASTDRADVVAASREVVRRMRGAPRPRPREHGAGRLELRRTVRAGMRTDGVPFRLISRTPVPEQVRLLVLADVSLSVRPITAFALRLAQSLRHRVSRCTVLAFVDRPVDVTDVLASSTGDDALAAVLAAPELDLEASSDYGRVFADVLAHHGSAVTSRTSVVIVGDGRCNGLPSGVRDLETIARRTHRLAWITPEAERYWSQATCSMEEYAQVCDGVVVACDARRLVERAADLGSALR</sequence>
<dbReference type="EMBL" id="FOJN01000007">
    <property type="protein sequence ID" value="SFA52441.1"/>
    <property type="molecule type" value="Genomic_DNA"/>
</dbReference>
<evidence type="ECO:0000313" key="2">
    <source>
        <dbReference type="EMBL" id="SFA52441.1"/>
    </source>
</evidence>
<dbReference type="PANTHER" id="PTHR39338:SF5">
    <property type="entry name" value="BLR6139 PROTEIN"/>
    <property type="match status" value="1"/>
</dbReference>
<evidence type="ECO:0008006" key="4">
    <source>
        <dbReference type="Google" id="ProtNLM"/>
    </source>
</evidence>
<dbReference type="GeneID" id="85486073"/>
<evidence type="ECO:0000256" key="1">
    <source>
        <dbReference type="SAM" id="MobiDB-lite"/>
    </source>
</evidence>
<evidence type="ECO:0000313" key="3">
    <source>
        <dbReference type="Proteomes" id="UP000182054"/>
    </source>
</evidence>
<dbReference type="RefSeq" id="WP_068360814.1">
    <property type="nucleotide sequence ID" value="NZ_FOJN01000007.1"/>
</dbReference>
<dbReference type="NCBIfam" id="NF047783">
    <property type="entry name" value="VWA_dom_MadC"/>
    <property type="match status" value="1"/>
</dbReference>